<name>Q0W3F4_METAR</name>
<evidence type="ECO:0000256" key="2">
    <source>
        <dbReference type="ARBA" id="ARBA00022679"/>
    </source>
</evidence>
<dbReference type="PROSITE" id="PS00101">
    <property type="entry name" value="HEXAPEP_TRANSFERASES"/>
    <property type="match status" value="1"/>
</dbReference>
<dbReference type="CDD" id="cd03358">
    <property type="entry name" value="LbH_WxcM_N_like"/>
    <property type="match status" value="1"/>
</dbReference>
<dbReference type="PANTHER" id="PTHR43300:SF10">
    <property type="entry name" value="2,3,4,5-TETRAHYDROPYRIDINE-2,6-DICARBOXYLATE N-ACETYLTRANSFERASE"/>
    <property type="match status" value="1"/>
</dbReference>
<dbReference type="Pfam" id="PF14602">
    <property type="entry name" value="Hexapep_2"/>
    <property type="match status" value="1"/>
</dbReference>
<dbReference type="InterPro" id="IPR001451">
    <property type="entry name" value="Hexapep"/>
</dbReference>
<dbReference type="GO" id="GO:0016740">
    <property type="term" value="F:transferase activity"/>
    <property type="evidence" value="ECO:0007669"/>
    <property type="project" value="UniProtKB-KW"/>
</dbReference>
<dbReference type="InterPro" id="IPR018357">
    <property type="entry name" value="Hexapep_transf_CS"/>
</dbReference>
<dbReference type="PANTHER" id="PTHR43300">
    <property type="entry name" value="ACETYLTRANSFERASE"/>
    <property type="match status" value="1"/>
</dbReference>
<gene>
    <name evidence="5" type="ORF">RCIX1920</name>
</gene>
<evidence type="ECO:0000313" key="6">
    <source>
        <dbReference type="Proteomes" id="UP000000663"/>
    </source>
</evidence>
<organism evidence="5 6">
    <name type="scientific">Methanocella arvoryzae (strain DSM 22066 / NBRC 105507 / MRE50)</name>
    <dbReference type="NCBI Taxonomy" id="351160"/>
    <lineage>
        <taxon>Archaea</taxon>
        <taxon>Methanobacteriati</taxon>
        <taxon>Methanobacteriota</taxon>
        <taxon>Stenosarchaea group</taxon>
        <taxon>Methanomicrobia</taxon>
        <taxon>Methanocellales</taxon>
        <taxon>Methanocellaceae</taxon>
        <taxon>Methanocella</taxon>
    </lineage>
</organism>
<protein>
    <submittedName>
        <fullName evidence="5">Conserved transferase protein</fullName>
    </submittedName>
</protein>
<keyword evidence="1" id="KW-0028">Amino-acid biosynthesis</keyword>
<keyword evidence="3" id="KW-0220">Diaminopimelate biosynthesis</keyword>
<dbReference type="KEGG" id="rci:RCIX1920"/>
<keyword evidence="6" id="KW-1185">Reference proteome</keyword>
<dbReference type="InterPro" id="IPR050179">
    <property type="entry name" value="Trans_hexapeptide_repeat"/>
</dbReference>
<dbReference type="Gene3D" id="2.160.10.10">
    <property type="entry name" value="Hexapeptide repeat proteins"/>
    <property type="match status" value="1"/>
</dbReference>
<dbReference type="EMBL" id="AM114193">
    <property type="protein sequence ID" value="CAJ37089.1"/>
    <property type="molecule type" value="Genomic_DNA"/>
</dbReference>
<dbReference type="AlphaFoldDB" id="Q0W3F4"/>
<dbReference type="GeneID" id="5145705"/>
<evidence type="ECO:0000256" key="3">
    <source>
        <dbReference type="ARBA" id="ARBA00022915"/>
    </source>
</evidence>
<reference evidence="5 6" key="1">
    <citation type="journal article" date="2006" name="Science">
        <title>Genome of rice cluster I archaea -- the key methane producers in the rice rhizosphere.</title>
        <authorList>
            <person name="Erkel C."/>
            <person name="Kube M."/>
            <person name="Reinhardt R."/>
            <person name="Liesack W."/>
        </authorList>
    </citation>
    <scope>NUCLEOTIDE SEQUENCE [LARGE SCALE GENOMIC DNA]</scope>
    <source>
        <strain evidence="6">DSM 22066 / NBRC 105507 / MRE50</strain>
    </source>
</reference>
<dbReference type="Proteomes" id="UP000000663">
    <property type="component" value="Chromosome"/>
</dbReference>
<dbReference type="Pfam" id="PF00132">
    <property type="entry name" value="Hexapep"/>
    <property type="match status" value="2"/>
</dbReference>
<dbReference type="InterPro" id="IPR011004">
    <property type="entry name" value="Trimer_LpxA-like_sf"/>
</dbReference>
<evidence type="ECO:0000313" key="5">
    <source>
        <dbReference type="EMBL" id="CAJ37089.1"/>
    </source>
</evidence>
<keyword evidence="4" id="KW-0457">Lysine biosynthesis</keyword>
<accession>Q0W3F4</accession>
<dbReference type="PATRIC" id="fig|351160.9.peg.1189"/>
<dbReference type="STRING" id="351160.RCIX1920"/>
<keyword evidence="2 5" id="KW-0808">Transferase</keyword>
<proteinExistence type="predicted"/>
<dbReference type="SUPFAM" id="SSF51161">
    <property type="entry name" value="Trimeric LpxA-like enzymes"/>
    <property type="match status" value="1"/>
</dbReference>
<dbReference type="eggNOG" id="arCOG01848">
    <property type="taxonomic scope" value="Archaea"/>
</dbReference>
<evidence type="ECO:0000256" key="4">
    <source>
        <dbReference type="ARBA" id="ARBA00023154"/>
    </source>
</evidence>
<evidence type="ECO:0000256" key="1">
    <source>
        <dbReference type="ARBA" id="ARBA00022605"/>
    </source>
</evidence>
<dbReference type="RefSeq" id="WP_012035482.1">
    <property type="nucleotide sequence ID" value="NC_009464.1"/>
</dbReference>
<sequence length="221" mass="23465">MIAKSRIHESCRLYGINTIGRNCTILENVTLGYPSGRILDEIAAAGATPETYSYVGVRLGDDAVIRPGSTLYCDVVIGNALRTGHNALIRENTLIGDRVLVGTNVVIDGNCRIGNRVSIQSNVYIPTNTTIEDNVFLGPCSVLTNDKYPIRIPYDLKGPVLRKGASVGANATILPGVEIGEGAMVAAGALVTKDVPAWKLAIGAPAKIVELPEALRSLNRI</sequence>